<dbReference type="Proteomes" id="UP000053593">
    <property type="component" value="Unassembled WGS sequence"/>
</dbReference>
<sequence length="155" mass="18731">MSSSLAWEMPFLRFPRIALVNEYLRYCQRYYLFYLNSSQRPSSFDLWYRYMAENYPGNELEGFESWFWGVPQLPPLVRFQPVPPEAEYPSPQRVFQCFYPGCNERYRTKQYRDNHFDKIHLGFRYLCDLCHASFMNKGSVKKHKDWGRCPMTKSG</sequence>
<evidence type="ECO:0000313" key="2">
    <source>
        <dbReference type="EMBL" id="KIK60390.1"/>
    </source>
</evidence>
<dbReference type="PROSITE" id="PS00028">
    <property type="entry name" value="ZINC_FINGER_C2H2_1"/>
    <property type="match status" value="1"/>
</dbReference>
<name>A0A0D0B9N4_9AGAR</name>
<dbReference type="AlphaFoldDB" id="A0A0D0B9N4"/>
<accession>A0A0D0B9N4</accession>
<protein>
    <recommendedName>
        <fullName evidence="1">C2H2-type domain-containing protein</fullName>
    </recommendedName>
</protein>
<gene>
    <name evidence="2" type="ORF">GYMLUDRAFT_73842</name>
</gene>
<dbReference type="Gene3D" id="3.30.160.60">
    <property type="entry name" value="Classic Zinc Finger"/>
    <property type="match status" value="1"/>
</dbReference>
<keyword evidence="3" id="KW-1185">Reference proteome</keyword>
<dbReference type="HOGENOM" id="CLU_156698_0_0_1"/>
<dbReference type="EMBL" id="KN834775">
    <property type="protein sequence ID" value="KIK60390.1"/>
    <property type="molecule type" value="Genomic_DNA"/>
</dbReference>
<feature type="domain" description="C2H2-type" evidence="1">
    <location>
        <begin position="97"/>
        <end position="120"/>
    </location>
</feature>
<evidence type="ECO:0000313" key="3">
    <source>
        <dbReference type="Proteomes" id="UP000053593"/>
    </source>
</evidence>
<proteinExistence type="predicted"/>
<dbReference type="OrthoDB" id="8823111at2759"/>
<organism evidence="2 3">
    <name type="scientific">Collybiopsis luxurians FD-317 M1</name>
    <dbReference type="NCBI Taxonomy" id="944289"/>
    <lineage>
        <taxon>Eukaryota</taxon>
        <taxon>Fungi</taxon>
        <taxon>Dikarya</taxon>
        <taxon>Basidiomycota</taxon>
        <taxon>Agaricomycotina</taxon>
        <taxon>Agaricomycetes</taxon>
        <taxon>Agaricomycetidae</taxon>
        <taxon>Agaricales</taxon>
        <taxon>Marasmiineae</taxon>
        <taxon>Omphalotaceae</taxon>
        <taxon>Collybiopsis</taxon>
        <taxon>Collybiopsis luxurians</taxon>
    </lineage>
</organism>
<evidence type="ECO:0000259" key="1">
    <source>
        <dbReference type="PROSITE" id="PS00028"/>
    </source>
</evidence>
<dbReference type="InterPro" id="IPR013087">
    <property type="entry name" value="Znf_C2H2_type"/>
</dbReference>
<reference evidence="2 3" key="1">
    <citation type="submission" date="2014-04" db="EMBL/GenBank/DDBJ databases">
        <title>Evolutionary Origins and Diversification of the Mycorrhizal Mutualists.</title>
        <authorList>
            <consortium name="DOE Joint Genome Institute"/>
            <consortium name="Mycorrhizal Genomics Consortium"/>
            <person name="Kohler A."/>
            <person name="Kuo A."/>
            <person name="Nagy L.G."/>
            <person name="Floudas D."/>
            <person name="Copeland A."/>
            <person name="Barry K.W."/>
            <person name="Cichocki N."/>
            <person name="Veneault-Fourrey C."/>
            <person name="LaButti K."/>
            <person name="Lindquist E.A."/>
            <person name="Lipzen A."/>
            <person name="Lundell T."/>
            <person name="Morin E."/>
            <person name="Murat C."/>
            <person name="Riley R."/>
            <person name="Ohm R."/>
            <person name="Sun H."/>
            <person name="Tunlid A."/>
            <person name="Henrissat B."/>
            <person name="Grigoriev I.V."/>
            <person name="Hibbett D.S."/>
            <person name="Martin F."/>
        </authorList>
    </citation>
    <scope>NUCLEOTIDE SEQUENCE [LARGE SCALE GENOMIC DNA]</scope>
    <source>
        <strain evidence="2 3">FD-317 M1</strain>
    </source>
</reference>